<gene>
    <name evidence="1" type="ORF">ILEXP_LOCUS38456</name>
</gene>
<reference evidence="1 2" key="1">
    <citation type="submission" date="2024-02" db="EMBL/GenBank/DDBJ databases">
        <authorList>
            <person name="Vignale AGUSTIN F."/>
            <person name="Sosa J E."/>
            <person name="Modenutti C."/>
        </authorList>
    </citation>
    <scope>NUCLEOTIDE SEQUENCE [LARGE SCALE GENOMIC DNA]</scope>
</reference>
<proteinExistence type="predicted"/>
<keyword evidence="2" id="KW-1185">Reference proteome</keyword>
<evidence type="ECO:0000313" key="1">
    <source>
        <dbReference type="EMBL" id="CAK9169025.1"/>
    </source>
</evidence>
<comment type="caution">
    <text evidence="1">The sequence shown here is derived from an EMBL/GenBank/DDBJ whole genome shotgun (WGS) entry which is preliminary data.</text>
</comment>
<evidence type="ECO:0000313" key="2">
    <source>
        <dbReference type="Proteomes" id="UP001642360"/>
    </source>
</evidence>
<dbReference type="EMBL" id="CAUOFW020005211">
    <property type="protein sequence ID" value="CAK9169025.1"/>
    <property type="molecule type" value="Genomic_DNA"/>
</dbReference>
<organism evidence="1 2">
    <name type="scientific">Ilex paraguariensis</name>
    <name type="common">yerba mate</name>
    <dbReference type="NCBI Taxonomy" id="185542"/>
    <lineage>
        <taxon>Eukaryota</taxon>
        <taxon>Viridiplantae</taxon>
        <taxon>Streptophyta</taxon>
        <taxon>Embryophyta</taxon>
        <taxon>Tracheophyta</taxon>
        <taxon>Spermatophyta</taxon>
        <taxon>Magnoliopsida</taxon>
        <taxon>eudicotyledons</taxon>
        <taxon>Gunneridae</taxon>
        <taxon>Pentapetalae</taxon>
        <taxon>asterids</taxon>
        <taxon>campanulids</taxon>
        <taxon>Aquifoliales</taxon>
        <taxon>Aquifoliaceae</taxon>
        <taxon>Ilex</taxon>
    </lineage>
</organism>
<dbReference type="Proteomes" id="UP001642360">
    <property type="component" value="Unassembled WGS sequence"/>
</dbReference>
<dbReference type="AlphaFoldDB" id="A0ABC8THV1"/>
<accession>A0ABC8THV1</accession>
<protein>
    <submittedName>
        <fullName evidence="1">Uncharacterized protein</fullName>
    </submittedName>
</protein>
<name>A0ABC8THV1_9AQUA</name>
<sequence length="72" mass="8508">MGRAPCCDKTRVKRGPWSQEEVETLKELPSETLHWWQLDSLTSESWSQVLPQELPSEMANLPQARHQTWRIY</sequence>